<gene>
    <name evidence="1" type="ORF">BT96DRAFT_1007962</name>
</gene>
<dbReference type="GO" id="GO:0016746">
    <property type="term" value="F:acyltransferase activity"/>
    <property type="evidence" value="ECO:0007669"/>
    <property type="project" value="InterPro"/>
</dbReference>
<dbReference type="EMBL" id="ML770123">
    <property type="protein sequence ID" value="KAE9384552.1"/>
    <property type="molecule type" value="Genomic_DNA"/>
</dbReference>
<dbReference type="Proteomes" id="UP000799118">
    <property type="component" value="Unassembled WGS sequence"/>
</dbReference>
<dbReference type="InterPro" id="IPR016039">
    <property type="entry name" value="Thiolase-like"/>
</dbReference>
<dbReference type="SUPFAM" id="SSF53901">
    <property type="entry name" value="Thiolase-like"/>
    <property type="match status" value="1"/>
</dbReference>
<reference evidence="1" key="1">
    <citation type="journal article" date="2019" name="Environ. Microbiol.">
        <title>Fungal ecological strategies reflected in gene transcription - a case study of two litter decomposers.</title>
        <authorList>
            <person name="Barbi F."/>
            <person name="Kohler A."/>
            <person name="Barry K."/>
            <person name="Baskaran P."/>
            <person name="Daum C."/>
            <person name="Fauchery L."/>
            <person name="Ihrmark K."/>
            <person name="Kuo A."/>
            <person name="LaButti K."/>
            <person name="Lipzen A."/>
            <person name="Morin E."/>
            <person name="Grigoriev I.V."/>
            <person name="Henrissat B."/>
            <person name="Lindahl B."/>
            <person name="Martin F."/>
        </authorList>
    </citation>
    <scope>NUCLEOTIDE SEQUENCE</scope>
    <source>
        <strain evidence="1">JB14</strain>
    </source>
</reference>
<evidence type="ECO:0000313" key="1">
    <source>
        <dbReference type="EMBL" id="KAE9384552.1"/>
    </source>
</evidence>
<name>A0A6A4GG57_9AGAR</name>
<sequence>MKKVLMSSLWVAMEMSRPTASTRAGFMAQGSGMHIVMSVKTALELGCLVRCILGFTSTSTDKAGRSVPVPGRGLLTVTQEIPSKCLLPILDIAYCSTNSPSDEIEAQKASGETVDKEYYSSRKEVILTLLLCAGALAVWGLTIDGINVLSIHGTSTQANEENKTHFWNLIFKNLGRTPGNIVSIVAQMSLDLAELLQLLLLKLQNIFALERAPFAVHNDPQLFASNSIHLYLVYDTLFALDSTLHRILVAANILTTPFALPQRHRSKKHYNSIKMDLWSTAHDSYDMEFYKPDWLGEVII</sequence>
<dbReference type="Gene3D" id="3.40.47.10">
    <property type="match status" value="1"/>
</dbReference>
<evidence type="ECO:0000313" key="2">
    <source>
        <dbReference type="Proteomes" id="UP000799118"/>
    </source>
</evidence>
<dbReference type="OrthoDB" id="4251012at2759"/>
<accession>A0A6A4GG57</accession>
<organism evidence="1 2">
    <name type="scientific">Gymnopus androsaceus JB14</name>
    <dbReference type="NCBI Taxonomy" id="1447944"/>
    <lineage>
        <taxon>Eukaryota</taxon>
        <taxon>Fungi</taxon>
        <taxon>Dikarya</taxon>
        <taxon>Basidiomycota</taxon>
        <taxon>Agaricomycotina</taxon>
        <taxon>Agaricomycetes</taxon>
        <taxon>Agaricomycetidae</taxon>
        <taxon>Agaricales</taxon>
        <taxon>Marasmiineae</taxon>
        <taxon>Omphalotaceae</taxon>
        <taxon>Gymnopus</taxon>
    </lineage>
</organism>
<proteinExistence type="predicted"/>
<protein>
    <submittedName>
        <fullName evidence="1">Uncharacterized protein</fullName>
    </submittedName>
</protein>
<keyword evidence="2" id="KW-1185">Reference proteome</keyword>
<dbReference type="AlphaFoldDB" id="A0A6A4GG57"/>